<dbReference type="PANTHER" id="PTHR32046">
    <property type="entry name" value="G DOMAIN-CONTAINING PROTEIN"/>
    <property type="match status" value="1"/>
</dbReference>
<protein>
    <recommendedName>
        <fullName evidence="4">G domain-containing protein</fullName>
    </recommendedName>
</protein>
<keyword evidence="1" id="KW-0175">Coiled coil</keyword>
<dbReference type="OrthoDB" id="6511348at2759"/>
<name>A0A7R9QT69_9ACAR</name>
<feature type="non-terminal residue" evidence="2">
    <location>
        <position position="1"/>
    </location>
</feature>
<dbReference type="SUPFAM" id="SSF52540">
    <property type="entry name" value="P-loop containing nucleoside triphosphate hydrolases"/>
    <property type="match status" value="1"/>
</dbReference>
<dbReference type="PANTHER" id="PTHR32046:SF11">
    <property type="entry name" value="IMMUNE-ASSOCIATED NUCLEOTIDE-BINDING PROTEIN 10-LIKE"/>
    <property type="match status" value="1"/>
</dbReference>
<dbReference type="Proteomes" id="UP000728032">
    <property type="component" value="Unassembled WGS sequence"/>
</dbReference>
<dbReference type="EMBL" id="CAJPVJ010010189">
    <property type="protein sequence ID" value="CAG2173053.1"/>
    <property type="molecule type" value="Genomic_DNA"/>
</dbReference>
<keyword evidence="3" id="KW-1185">Reference proteome</keyword>
<dbReference type="AlphaFoldDB" id="A0A7R9QT69"/>
<evidence type="ECO:0000256" key="1">
    <source>
        <dbReference type="SAM" id="Coils"/>
    </source>
</evidence>
<gene>
    <name evidence="2" type="ORF">ONB1V03_LOCUS12507</name>
</gene>
<evidence type="ECO:0008006" key="4">
    <source>
        <dbReference type="Google" id="ProtNLM"/>
    </source>
</evidence>
<proteinExistence type="predicted"/>
<feature type="coiled-coil region" evidence="1">
    <location>
        <begin position="413"/>
        <end position="440"/>
    </location>
</feature>
<dbReference type="InterPro" id="IPR027417">
    <property type="entry name" value="P-loop_NTPase"/>
</dbReference>
<sequence length="485" mass="55561">MTYDSLESARHGTPLCQIPVSFSYTDPETYDITPIKFGSRDDANENTGDPTQSATQYPKCYKYLNKDIVLNLIDTPGIADTEGIEKDNKHMKNLLDFISNYPEINAICVLLKPNNARVDVVFKYCLLQLLSHLNKSAADNILFLFTNARQTNYAPGETGLVLKNFLANLRAKPPHVDIPYEKDRIYCFDNEAFRYLVAILPPNDVPFRPLYVRQHSTSWDRSVKECERLLKYIVSLPPHKVQDTVSLNNAKQQIVLLTQPLADLSKTISDNQKLCENHKKTIDEFNGTIEELKKKLYIPKMTVISVPLDKPKMVCGHKGYESLMEVKEVRDEKVYKDLTTAEQMSEAKRKQLQEMEAYVGELSKELATITRCMAKFVCFLKRNALTPFNDAFDIYVQYLIQTEKHDANNRSTIDKLEKLLASYNKQMNDLTEAMEKADTTGEYITVKDIDDSISELYSLKSYGPTIKQMMDVQHEVRANNHSTDK</sequence>
<evidence type="ECO:0000313" key="2">
    <source>
        <dbReference type="EMBL" id="CAD7655866.1"/>
    </source>
</evidence>
<organism evidence="2">
    <name type="scientific">Oppiella nova</name>
    <dbReference type="NCBI Taxonomy" id="334625"/>
    <lineage>
        <taxon>Eukaryota</taxon>
        <taxon>Metazoa</taxon>
        <taxon>Ecdysozoa</taxon>
        <taxon>Arthropoda</taxon>
        <taxon>Chelicerata</taxon>
        <taxon>Arachnida</taxon>
        <taxon>Acari</taxon>
        <taxon>Acariformes</taxon>
        <taxon>Sarcoptiformes</taxon>
        <taxon>Oribatida</taxon>
        <taxon>Brachypylina</taxon>
        <taxon>Oppioidea</taxon>
        <taxon>Oppiidae</taxon>
        <taxon>Oppiella</taxon>
    </lineage>
</organism>
<dbReference type="Gene3D" id="3.40.50.300">
    <property type="entry name" value="P-loop containing nucleotide triphosphate hydrolases"/>
    <property type="match status" value="1"/>
</dbReference>
<reference evidence="2" key="1">
    <citation type="submission" date="2020-11" db="EMBL/GenBank/DDBJ databases">
        <authorList>
            <person name="Tran Van P."/>
        </authorList>
    </citation>
    <scope>NUCLEOTIDE SEQUENCE</scope>
</reference>
<evidence type="ECO:0000313" key="3">
    <source>
        <dbReference type="Proteomes" id="UP000728032"/>
    </source>
</evidence>
<dbReference type="EMBL" id="OC925014">
    <property type="protein sequence ID" value="CAD7655866.1"/>
    <property type="molecule type" value="Genomic_DNA"/>
</dbReference>
<accession>A0A7R9QT69</accession>